<dbReference type="Pfam" id="PF01914">
    <property type="entry name" value="MarC"/>
    <property type="match status" value="1"/>
</dbReference>
<evidence type="ECO:0000256" key="3">
    <source>
        <dbReference type="ARBA" id="ARBA00022475"/>
    </source>
</evidence>
<organism evidence="8 9">
    <name type="scientific">Thermus thermophilus</name>
    <dbReference type="NCBI Taxonomy" id="274"/>
    <lineage>
        <taxon>Bacteria</taxon>
        <taxon>Thermotogati</taxon>
        <taxon>Deinococcota</taxon>
        <taxon>Deinococci</taxon>
        <taxon>Thermales</taxon>
        <taxon>Thermaceae</taxon>
        <taxon>Thermus</taxon>
    </lineage>
</organism>
<comment type="caution">
    <text evidence="7">Lacks conserved residue(s) required for the propagation of feature annotation.</text>
</comment>
<evidence type="ECO:0000313" key="9">
    <source>
        <dbReference type="Proteomes" id="UP000279841"/>
    </source>
</evidence>
<dbReference type="Proteomes" id="UP000279841">
    <property type="component" value="Chromosome"/>
</dbReference>
<gene>
    <name evidence="8" type="ORF">TTHN1_00073</name>
</gene>
<accession>A0A3P4APH8</accession>
<feature type="transmembrane region" description="Helical" evidence="7">
    <location>
        <begin position="112"/>
        <end position="134"/>
    </location>
</feature>
<proteinExistence type="inferred from homology"/>
<feature type="transmembrane region" description="Helical" evidence="7">
    <location>
        <begin position="40"/>
        <end position="59"/>
    </location>
</feature>
<evidence type="ECO:0000256" key="5">
    <source>
        <dbReference type="ARBA" id="ARBA00022989"/>
    </source>
</evidence>
<evidence type="ECO:0000256" key="6">
    <source>
        <dbReference type="ARBA" id="ARBA00023136"/>
    </source>
</evidence>
<keyword evidence="6 7" id="KW-0472">Membrane</keyword>
<dbReference type="EMBL" id="LR027517">
    <property type="protein sequence ID" value="VCU52328.1"/>
    <property type="molecule type" value="Genomic_DNA"/>
</dbReference>
<dbReference type="RefSeq" id="WP_124104116.1">
    <property type="nucleotide sequence ID" value="NZ_LR027517.1"/>
</dbReference>
<dbReference type="PANTHER" id="PTHR33508">
    <property type="entry name" value="UPF0056 MEMBRANE PROTEIN YHCE"/>
    <property type="match status" value="1"/>
</dbReference>
<dbReference type="AlphaFoldDB" id="A0A3P4APH8"/>
<feature type="transmembrane region" description="Helical" evidence="7">
    <location>
        <begin position="140"/>
        <end position="161"/>
    </location>
</feature>
<evidence type="ECO:0000256" key="4">
    <source>
        <dbReference type="ARBA" id="ARBA00022692"/>
    </source>
</evidence>
<sequence length="203" mass="21816">MLELFFKSFLTLFVVMDPVGLVPVFVALAGDRPHRTQALIARKAVLVAGGLLTFFYFFGRALLGHLGISLEALRIAGGVLLFRIATEMVFAHHERETEEERDEALGRADISVFPLAIPLIAGPGALASVLVLGAEAREVPYGFAVVLLTAYLVLFLAYLFLRGATAVRRVLGRTGVNVVTRVLGLLLAALAVQYVADGVKGLL</sequence>
<keyword evidence="5 7" id="KW-1133">Transmembrane helix</keyword>
<dbReference type="InterPro" id="IPR002771">
    <property type="entry name" value="Multi_antbiot-R_MarC"/>
</dbReference>
<protein>
    <recommendedName>
        <fullName evidence="7">UPF0056 membrane protein</fullName>
    </recommendedName>
</protein>
<comment type="similarity">
    <text evidence="2 7">Belongs to the UPF0056 (MarC) family.</text>
</comment>
<keyword evidence="4 7" id="KW-0812">Transmembrane</keyword>
<feature type="transmembrane region" description="Helical" evidence="7">
    <location>
        <begin position="173"/>
        <end position="196"/>
    </location>
</feature>
<dbReference type="PANTHER" id="PTHR33508:SF1">
    <property type="entry name" value="UPF0056 MEMBRANE PROTEIN YHCE"/>
    <property type="match status" value="1"/>
</dbReference>
<reference evidence="8 9" key="1">
    <citation type="submission" date="2018-10" db="EMBL/GenBank/DDBJ databases">
        <authorList>
            <person name="Peiro R."/>
            <person name="Begona"/>
            <person name="Cbmso G."/>
            <person name="Lopez M."/>
            <person name="Gonzalez S."/>
            <person name="Sacristan E."/>
            <person name="Castillo E."/>
        </authorList>
    </citation>
    <scope>NUCLEOTIDE SEQUENCE [LARGE SCALE GENOMIC DNA]</scope>
    <source>
        <strain evidence="8">TTHNAR1</strain>
    </source>
</reference>
<keyword evidence="3" id="KW-1003">Cell membrane</keyword>
<feature type="transmembrane region" description="Helical" evidence="7">
    <location>
        <begin position="6"/>
        <end position="28"/>
    </location>
</feature>
<evidence type="ECO:0000256" key="2">
    <source>
        <dbReference type="ARBA" id="ARBA00009784"/>
    </source>
</evidence>
<name>A0A3P4APH8_THETH</name>
<evidence type="ECO:0000313" key="8">
    <source>
        <dbReference type="EMBL" id="VCU52328.1"/>
    </source>
</evidence>
<evidence type="ECO:0000256" key="1">
    <source>
        <dbReference type="ARBA" id="ARBA00004651"/>
    </source>
</evidence>
<dbReference type="GO" id="GO:0005886">
    <property type="term" value="C:plasma membrane"/>
    <property type="evidence" value="ECO:0007669"/>
    <property type="project" value="UniProtKB-SubCell"/>
</dbReference>
<comment type="subcellular location">
    <subcellularLocation>
        <location evidence="1 7">Cell membrane</location>
        <topology evidence="1 7">Multi-pass membrane protein</topology>
    </subcellularLocation>
</comment>
<evidence type="ECO:0000256" key="7">
    <source>
        <dbReference type="RuleBase" id="RU362048"/>
    </source>
</evidence>
<dbReference type="NCBIfam" id="TIGR00427">
    <property type="entry name" value="NAAT family transporter"/>
    <property type="match status" value="1"/>
</dbReference>